<reference evidence="2" key="1">
    <citation type="submission" date="2022-07" db="EMBL/GenBank/DDBJ databases">
        <title>Genome Sequence of Physisporinus lineatus.</title>
        <authorList>
            <person name="Buettner E."/>
        </authorList>
    </citation>
    <scope>NUCLEOTIDE SEQUENCE</scope>
    <source>
        <strain evidence="2">VT162</strain>
    </source>
</reference>
<evidence type="ECO:0000313" key="3">
    <source>
        <dbReference type="Proteomes" id="UP001212997"/>
    </source>
</evidence>
<accession>A0AAD5V014</accession>
<keyword evidence="3" id="KW-1185">Reference proteome</keyword>
<feature type="transmembrane region" description="Helical" evidence="1">
    <location>
        <begin position="148"/>
        <end position="168"/>
    </location>
</feature>
<feature type="transmembrane region" description="Helical" evidence="1">
    <location>
        <begin position="20"/>
        <end position="38"/>
    </location>
</feature>
<evidence type="ECO:0000256" key="1">
    <source>
        <dbReference type="SAM" id="Phobius"/>
    </source>
</evidence>
<feature type="transmembrane region" description="Helical" evidence="1">
    <location>
        <begin position="81"/>
        <end position="103"/>
    </location>
</feature>
<keyword evidence="1" id="KW-0472">Membrane</keyword>
<name>A0AAD5V014_9APHY</name>
<organism evidence="2 3">
    <name type="scientific">Meripilus lineatus</name>
    <dbReference type="NCBI Taxonomy" id="2056292"/>
    <lineage>
        <taxon>Eukaryota</taxon>
        <taxon>Fungi</taxon>
        <taxon>Dikarya</taxon>
        <taxon>Basidiomycota</taxon>
        <taxon>Agaricomycotina</taxon>
        <taxon>Agaricomycetes</taxon>
        <taxon>Polyporales</taxon>
        <taxon>Meripilaceae</taxon>
        <taxon>Meripilus</taxon>
    </lineage>
</organism>
<evidence type="ECO:0000313" key="2">
    <source>
        <dbReference type="EMBL" id="KAJ3480700.1"/>
    </source>
</evidence>
<proteinExistence type="predicted"/>
<dbReference type="AlphaFoldDB" id="A0AAD5V014"/>
<feature type="transmembrane region" description="Helical" evidence="1">
    <location>
        <begin position="123"/>
        <end position="142"/>
    </location>
</feature>
<gene>
    <name evidence="2" type="ORF">NLI96_g8161</name>
</gene>
<keyword evidence="1" id="KW-0812">Transmembrane</keyword>
<dbReference type="Proteomes" id="UP001212997">
    <property type="component" value="Unassembled WGS sequence"/>
</dbReference>
<comment type="caution">
    <text evidence="2">The sequence shown here is derived from an EMBL/GenBank/DDBJ whole genome shotgun (WGS) entry which is preliminary data.</text>
</comment>
<dbReference type="EMBL" id="JANAWD010000360">
    <property type="protein sequence ID" value="KAJ3480700.1"/>
    <property type="molecule type" value="Genomic_DNA"/>
</dbReference>
<sequence length="245" mass="26248">MASGSLIVSNSLMSVNCQAFIGFISVNDTVSLILYRLLDELLASPHLGHWAVLIQNVTTAKGAHLAGFGCVVAEVAAQRLYLTFCYSVGLDFTVLALCGYKLYVQSHGHARSRLVKLLMQDGLVYFIIMFLVNVPAAIIAALQLNPAMSSIFTPPVAIISVIASSHAVRRLTDFTSAKATIYVTSSNHRRESSIPTGPSVPIQSSASVSPSVRFLETPSETCSKQSVFSDTVIGLTRKGDPVSHC</sequence>
<keyword evidence="1" id="KW-1133">Transmembrane helix</keyword>
<protein>
    <submittedName>
        <fullName evidence="2">Uncharacterized protein</fullName>
    </submittedName>
</protein>